<feature type="compositionally biased region" description="Polar residues" evidence="1">
    <location>
        <begin position="49"/>
        <end position="79"/>
    </location>
</feature>
<organism evidence="2 3">
    <name type="scientific">Leptidea sinapis</name>
    <dbReference type="NCBI Taxonomy" id="189913"/>
    <lineage>
        <taxon>Eukaryota</taxon>
        <taxon>Metazoa</taxon>
        <taxon>Ecdysozoa</taxon>
        <taxon>Arthropoda</taxon>
        <taxon>Hexapoda</taxon>
        <taxon>Insecta</taxon>
        <taxon>Pterygota</taxon>
        <taxon>Neoptera</taxon>
        <taxon>Endopterygota</taxon>
        <taxon>Lepidoptera</taxon>
        <taxon>Glossata</taxon>
        <taxon>Ditrysia</taxon>
        <taxon>Papilionoidea</taxon>
        <taxon>Pieridae</taxon>
        <taxon>Dismorphiinae</taxon>
        <taxon>Leptidea</taxon>
    </lineage>
</organism>
<evidence type="ECO:0000256" key="1">
    <source>
        <dbReference type="SAM" id="MobiDB-lite"/>
    </source>
</evidence>
<reference evidence="2 3" key="1">
    <citation type="submission" date="2017-07" db="EMBL/GenBank/DDBJ databases">
        <authorList>
            <person name="Talla V."/>
            <person name="Backstrom N."/>
        </authorList>
    </citation>
    <scope>NUCLEOTIDE SEQUENCE [LARGE SCALE GENOMIC DNA]</scope>
</reference>
<dbReference type="AlphaFoldDB" id="A0A5E4QMP3"/>
<evidence type="ECO:0000313" key="3">
    <source>
        <dbReference type="Proteomes" id="UP000324832"/>
    </source>
</evidence>
<protein>
    <submittedName>
        <fullName evidence="2">Uncharacterized protein</fullName>
    </submittedName>
</protein>
<evidence type="ECO:0000313" key="2">
    <source>
        <dbReference type="EMBL" id="VVC99529.1"/>
    </source>
</evidence>
<keyword evidence="3" id="KW-1185">Reference proteome</keyword>
<sequence>MCTGIRFWFQDQLRIQKVRTLGFEQSLTNQDPSRRRSTNVKNGAPSIIVDSNNRQNGKQETCTTTEPTKPSCHGQTINSTPKSINYHETYYCIGTH</sequence>
<accession>A0A5E4QMP3</accession>
<dbReference type="Proteomes" id="UP000324832">
    <property type="component" value="Unassembled WGS sequence"/>
</dbReference>
<dbReference type="EMBL" id="FZQP02004222">
    <property type="protein sequence ID" value="VVC99529.1"/>
    <property type="molecule type" value="Genomic_DNA"/>
</dbReference>
<proteinExistence type="predicted"/>
<name>A0A5E4QMP3_9NEOP</name>
<feature type="region of interest" description="Disordered" evidence="1">
    <location>
        <begin position="25"/>
        <end position="79"/>
    </location>
</feature>
<gene>
    <name evidence="2" type="ORF">LSINAPIS_LOCUS10396</name>
</gene>